<dbReference type="SUPFAM" id="SSF52210">
    <property type="entry name" value="Succinyl-CoA synthetase domains"/>
    <property type="match status" value="2"/>
</dbReference>
<dbReference type="Gene3D" id="3.30.470.20">
    <property type="entry name" value="ATP-grasp fold, B domain"/>
    <property type="match status" value="1"/>
</dbReference>
<dbReference type="Gene3D" id="3.40.50.261">
    <property type="entry name" value="Succinyl-CoA synthetase domains"/>
    <property type="match status" value="2"/>
</dbReference>
<dbReference type="Proteomes" id="UP001317742">
    <property type="component" value="Chromosome"/>
</dbReference>
<dbReference type="Pfam" id="PF13607">
    <property type="entry name" value="Succ_CoA_lig"/>
    <property type="match status" value="1"/>
</dbReference>
<protein>
    <submittedName>
        <fullName evidence="5">Acyl-CoA synthetase</fullName>
    </submittedName>
</protein>
<evidence type="ECO:0000256" key="1">
    <source>
        <dbReference type="ARBA" id="ARBA00022598"/>
    </source>
</evidence>
<dbReference type="PANTHER" id="PTHR43334">
    <property type="entry name" value="ACETATE--COA LIGASE [ADP-FORMING]"/>
    <property type="match status" value="1"/>
</dbReference>
<proteinExistence type="predicted"/>
<feature type="domain" description="CoA-binding" evidence="4">
    <location>
        <begin position="7"/>
        <end position="102"/>
    </location>
</feature>
<sequence length="717" mass="77233">MSDLKTLFRPRSVALIGASRDTKKYGYWTAKSLFDNKYEGDIYLISRSGGEILGHPTYPDIMSVEGDVDLAIIAIAPKYIVPVVEQCVEKGVKSAIVVSTGFGETGAEGKEIERQMLEIARKGGMRIQGPNCMGTYSAAVSMNASIIDLAPGPMSLVLQSGNFGIDLNFNAKARNLGYSCWATIGNQMDLRFHDFVEYLEEDDISKVILLYMEGLRVESEEDGRKFLEAARKVAAKKPIAAIKIGRSAAGARAAASHTGSLAGSEKIFDAALKQAGIIRVDSPNELLDVAEAFSKCKPAQGKRIAILTDGGGHGVMATDSAESFKLEAPVLSEATQGKLAEILMPHCPIKNPVDLAGTPEADMWVFDRCLDVLLKDPEIDGVVIVGLYGGYADLSEEFRELEMDVAKSMITRVQSSDKPVVMHSIYAPQRPECLAYISDMGVPVFDSVKAAMRTMGALVDYSENRNALQEEAQAELPALPADRKEKVDAIFGAVRESGRINLVETEAREVLSAYGLPLAECLLASSEDEAAEKYETLGGKVVMKIVSPDILHKTDAGGVALSIDSAQAAREAYARLVANGLNYKSDADIFGVMLTPMLPGGVECIIGASHDTTFGPTVMFGLGGIFVEILKDISFRVAPVNMPSCRQMVEEIKGHKLLEGARGSAPCDKEALAETVCVISHMVNELREIAEVDLNPVFAWEKGLAVADARIVLHPND</sequence>
<dbReference type="Gene3D" id="3.30.1490.20">
    <property type="entry name" value="ATP-grasp fold, A domain"/>
    <property type="match status" value="1"/>
</dbReference>
<dbReference type="Pfam" id="PF13380">
    <property type="entry name" value="CoA_binding_2"/>
    <property type="match status" value="1"/>
</dbReference>
<dbReference type="RefSeq" id="WP_281763040.1">
    <property type="nucleotide sequence ID" value="NZ_AP026709.1"/>
</dbReference>
<dbReference type="InterPro" id="IPR051538">
    <property type="entry name" value="Acyl-CoA_Synth/Transferase"/>
</dbReference>
<keyword evidence="6" id="KW-1185">Reference proteome</keyword>
<dbReference type="SUPFAM" id="SSF56059">
    <property type="entry name" value="Glutathione synthetase ATP-binding domain-like"/>
    <property type="match status" value="1"/>
</dbReference>
<dbReference type="EMBL" id="AP026709">
    <property type="protein sequence ID" value="BDQ37181.1"/>
    <property type="molecule type" value="Genomic_DNA"/>
</dbReference>
<evidence type="ECO:0000259" key="4">
    <source>
        <dbReference type="SMART" id="SM00881"/>
    </source>
</evidence>
<gene>
    <name evidence="5" type="ORF">SYK_15410</name>
</gene>
<reference evidence="5 6" key="1">
    <citation type="submission" date="2022-08" db="EMBL/GenBank/DDBJ databases">
        <title>Genome Sequence of the sulphate-reducing bacterium, Pseudodesulfovibrio sp. SYK.</title>
        <authorList>
            <person name="Kondo R."/>
            <person name="Kataoka T."/>
        </authorList>
    </citation>
    <scope>NUCLEOTIDE SEQUENCE [LARGE SCALE GENOMIC DNA]</scope>
    <source>
        <strain evidence="5 6">SYK</strain>
    </source>
</reference>
<dbReference type="InterPro" id="IPR003781">
    <property type="entry name" value="CoA-bd"/>
</dbReference>
<dbReference type="InterPro" id="IPR032875">
    <property type="entry name" value="Succ_CoA_lig_flav_dom"/>
</dbReference>
<evidence type="ECO:0000313" key="6">
    <source>
        <dbReference type="Proteomes" id="UP001317742"/>
    </source>
</evidence>
<dbReference type="Gene3D" id="3.40.50.720">
    <property type="entry name" value="NAD(P)-binding Rossmann-like Domain"/>
    <property type="match status" value="1"/>
</dbReference>
<dbReference type="InterPro" id="IPR016102">
    <property type="entry name" value="Succinyl-CoA_synth-like"/>
</dbReference>
<keyword evidence="2" id="KW-0547">Nucleotide-binding</keyword>
<name>A0ABM8B069_9BACT</name>
<dbReference type="Pfam" id="PF13549">
    <property type="entry name" value="ATP-grasp_5"/>
    <property type="match status" value="1"/>
</dbReference>
<organism evidence="5 6">
    <name type="scientific">Pseudodesulfovibrio nedwellii</name>
    <dbReference type="NCBI Taxonomy" id="2973072"/>
    <lineage>
        <taxon>Bacteria</taxon>
        <taxon>Pseudomonadati</taxon>
        <taxon>Thermodesulfobacteriota</taxon>
        <taxon>Desulfovibrionia</taxon>
        <taxon>Desulfovibrionales</taxon>
        <taxon>Desulfovibrionaceae</taxon>
    </lineage>
</organism>
<evidence type="ECO:0000256" key="2">
    <source>
        <dbReference type="ARBA" id="ARBA00022741"/>
    </source>
</evidence>
<accession>A0ABM8B069</accession>
<dbReference type="SMART" id="SM00881">
    <property type="entry name" value="CoA_binding"/>
    <property type="match status" value="1"/>
</dbReference>
<dbReference type="InterPro" id="IPR013815">
    <property type="entry name" value="ATP_grasp_subdomain_1"/>
</dbReference>
<dbReference type="InterPro" id="IPR036291">
    <property type="entry name" value="NAD(P)-bd_dom_sf"/>
</dbReference>
<evidence type="ECO:0000256" key="3">
    <source>
        <dbReference type="ARBA" id="ARBA00022840"/>
    </source>
</evidence>
<dbReference type="SUPFAM" id="SSF51735">
    <property type="entry name" value="NAD(P)-binding Rossmann-fold domains"/>
    <property type="match status" value="1"/>
</dbReference>
<keyword evidence="3" id="KW-0067">ATP-binding</keyword>
<dbReference type="PANTHER" id="PTHR43334:SF1">
    <property type="entry name" value="3-HYDROXYPROPIONATE--COA LIGASE [ADP-FORMING]"/>
    <property type="match status" value="1"/>
</dbReference>
<evidence type="ECO:0000313" key="5">
    <source>
        <dbReference type="EMBL" id="BDQ37181.1"/>
    </source>
</evidence>
<keyword evidence="1" id="KW-0436">Ligase</keyword>